<sequence length="173" mass="19199">MDDIDRLLRSIIISDEEFRNTLNSIIKEKYNSILEFSKISETSASTLYKILSGERKPSIKTLQKICFALEKSKTQKGKFIAVIAARSVLDEAIMDGITINDVTYKIREYAAFTMEDAIISAIKAERDGAAGLVCAPIISPTIEKIVSIPIATIVPHESIHNAIKVVARKIARF</sequence>
<dbReference type="PROSITE" id="PS50943">
    <property type="entry name" value="HTH_CROC1"/>
    <property type="match status" value="1"/>
</dbReference>
<dbReference type="GO" id="GO:0003677">
    <property type="term" value="F:DNA binding"/>
    <property type="evidence" value="ECO:0007669"/>
    <property type="project" value="InterPro"/>
</dbReference>
<dbReference type="InterPro" id="IPR001387">
    <property type="entry name" value="Cro/C1-type_HTH"/>
</dbReference>
<dbReference type="EMBL" id="RXIF01000010">
    <property type="protein sequence ID" value="RZN64158.1"/>
    <property type="molecule type" value="Genomic_DNA"/>
</dbReference>
<dbReference type="CDD" id="cd00093">
    <property type="entry name" value="HTH_XRE"/>
    <property type="match status" value="1"/>
</dbReference>
<evidence type="ECO:0000259" key="1">
    <source>
        <dbReference type="PROSITE" id="PS50943"/>
    </source>
</evidence>
<dbReference type="SUPFAM" id="SSF47413">
    <property type="entry name" value="lambda repressor-like DNA-binding domains"/>
    <property type="match status" value="1"/>
</dbReference>
<dbReference type="InterPro" id="IPR016472">
    <property type="entry name" value="Tscrpt_reg_MJ0621_prd"/>
</dbReference>
<name>A0A520KRB3_METT2</name>
<evidence type="ECO:0000313" key="2">
    <source>
        <dbReference type="EMBL" id="RZN64158.1"/>
    </source>
</evidence>
<protein>
    <submittedName>
        <fullName evidence="2">Helix-turn-helix domain-containing protein</fullName>
    </submittedName>
</protein>
<evidence type="ECO:0000313" key="3">
    <source>
        <dbReference type="Proteomes" id="UP000317158"/>
    </source>
</evidence>
<comment type="caution">
    <text evidence="2">The sequence shown here is derived from an EMBL/GenBank/DDBJ whole genome shotgun (WGS) entry which is preliminary data.</text>
</comment>
<feature type="domain" description="HTH cro/C1-type" evidence="1">
    <location>
        <begin position="35"/>
        <end position="76"/>
    </location>
</feature>
<dbReference type="AlphaFoldDB" id="A0A520KRB3"/>
<dbReference type="PIRSF" id="PIRSF005978">
    <property type="entry name" value="HTH_MJ0621_prd"/>
    <property type="match status" value="1"/>
</dbReference>
<proteinExistence type="predicted"/>
<accession>A0A520KRB3</accession>
<dbReference type="Proteomes" id="UP000317158">
    <property type="component" value="Unassembled WGS sequence"/>
</dbReference>
<dbReference type="Gene3D" id="1.10.260.40">
    <property type="entry name" value="lambda repressor-like DNA-binding domains"/>
    <property type="match status" value="1"/>
</dbReference>
<organism evidence="2 3">
    <name type="scientific">Methanoliparum thermophilum</name>
    <dbReference type="NCBI Taxonomy" id="2491083"/>
    <lineage>
        <taxon>Archaea</taxon>
        <taxon>Methanobacteriati</taxon>
        <taxon>Methanobacteriota</taxon>
        <taxon>Candidatus Methanoliparia</taxon>
        <taxon>Candidatus Methanoliparales</taxon>
        <taxon>Candidatus Methanoliparaceae</taxon>
        <taxon>Candidatus Methanoliparum</taxon>
    </lineage>
</organism>
<reference evidence="2 3" key="1">
    <citation type="journal article" date="2019" name="Nat. Microbiol.">
        <title>Wide diversity of methane and short-chain alkane metabolisms in uncultured archaea.</title>
        <authorList>
            <person name="Borrel G."/>
            <person name="Adam P.S."/>
            <person name="McKay L.J."/>
            <person name="Chen L.X."/>
            <person name="Sierra-Garcia I.N."/>
            <person name="Sieber C.M."/>
            <person name="Letourneur Q."/>
            <person name="Ghozlane A."/>
            <person name="Andersen G.L."/>
            <person name="Li W.J."/>
            <person name="Hallam S.J."/>
            <person name="Muyzer G."/>
            <person name="de Oliveira V.M."/>
            <person name="Inskeep W.P."/>
            <person name="Banfield J.F."/>
            <person name="Gribaldo S."/>
        </authorList>
    </citation>
    <scope>NUCLEOTIDE SEQUENCE [LARGE SCALE GENOMIC DNA]</scope>
    <source>
        <strain evidence="2">NM1a</strain>
    </source>
</reference>
<gene>
    <name evidence="2" type="ORF">EF806_05630</name>
</gene>
<dbReference type="Pfam" id="PF01381">
    <property type="entry name" value="HTH_3"/>
    <property type="match status" value="1"/>
</dbReference>
<dbReference type="InterPro" id="IPR010982">
    <property type="entry name" value="Lambda_DNA-bd_dom_sf"/>
</dbReference>